<dbReference type="PROSITE" id="PS51257">
    <property type="entry name" value="PROKAR_LIPOPROTEIN"/>
    <property type="match status" value="1"/>
</dbReference>
<proteinExistence type="predicted"/>
<gene>
    <name evidence="1" type="ORF">H3H37_06515</name>
</gene>
<dbReference type="AlphaFoldDB" id="A0A7W2IB25"/>
<evidence type="ECO:0000313" key="1">
    <source>
        <dbReference type="EMBL" id="MBA5636705.1"/>
    </source>
</evidence>
<evidence type="ECO:0008006" key="3">
    <source>
        <dbReference type="Google" id="ProtNLM"/>
    </source>
</evidence>
<comment type="caution">
    <text evidence="1">The sequence shown here is derived from an EMBL/GenBank/DDBJ whole genome shotgun (WGS) entry which is preliminary data.</text>
</comment>
<dbReference type="Proteomes" id="UP000534388">
    <property type="component" value="Unassembled WGS sequence"/>
</dbReference>
<accession>A0A7W2IB25</accession>
<organism evidence="1 2">
    <name type="scientific">Rugamonas brunnea</name>
    <dbReference type="NCBI Taxonomy" id="2758569"/>
    <lineage>
        <taxon>Bacteria</taxon>
        <taxon>Pseudomonadati</taxon>
        <taxon>Pseudomonadota</taxon>
        <taxon>Betaproteobacteria</taxon>
        <taxon>Burkholderiales</taxon>
        <taxon>Oxalobacteraceae</taxon>
        <taxon>Telluria group</taxon>
        <taxon>Rugamonas</taxon>
    </lineage>
</organism>
<dbReference type="EMBL" id="JACEZT010000003">
    <property type="protein sequence ID" value="MBA5636705.1"/>
    <property type="molecule type" value="Genomic_DNA"/>
</dbReference>
<evidence type="ECO:0000313" key="2">
    <source>
        <dbReference type="Proteomes" id="UP000534388"/>
    </source>
</evidence>
<protein>
    <recommendedName>
        <fullName evidence="3">Lipoprotein</fullName>
    </recommendedName>
</protein>
<reference evidence="1 2" key="1">
    <citation type="submission" date="2020-07" db="EMBL/GenBank/DDBJ databases">
        <title>Novel species isolated from subtropical streams in China.</title>
        <authorList>
            <person name="Lu H."/>
        </authorList>
    </citation>
    <scope>NUCLEOTIDE SEQUENCE [LARGE SCALE GENOMIC DNA]</scope>
    <source>
        <strain evidence="1 2">LX20W</strain>
    </source>
</reference>
<sequence>MKHLIGLIGVLAVTGCASVAGEKLQPVAIKTIFENQEVAGLGCTLSNDTGTWFLTSPATVTVHKSTGDLAIDCKKDRYAGTATAVSKSNGAVWGNILLGGGIGYIVDRNTGAGFDYPANITVVLRQVDSAGIPKNAPLAPVSAADVPVKTN</sequence>
<name>A0A7W2IB25_9BURK</name>
<dbReference type="RefSeq" id="WP_182160833.1">
    <property type="nucleotide sequence ID" value="NZ_JACEZT010000003.1"/>
</dbReference>
<keyword evidence="2" id="KW-1185">Reference proteome</keyword>